<organism evidence="2 3">
    <name type="scientific">Hyphomonas chukchiensis</name>
    <dbReference type="NCBI Taxonomy" id="1280947"/>
    <lineage>
        <taxon>Bacteria</taxon>
        <taxon>Pseudomonadati</taxon>
        <taxon>Pseudomonadota</taxon>
        <taxon>Alphaproteobacteria</taxon>
        <taxon>Hyphomonadales</taxon>
        <taxon>Hyphomonadaceae</taxon>
        <taxon>Hyphomonas</taxon>
    </lineage>
</organism>
<sequence length="131" mass="14324">MIPIISLRLSGRGPAGPAAENAFWLATMAFTSSTPDQSGTLYCKGPYTKERAAPLRRKDLNMQDPRKLAIRLFLTMPFVVASTPAAIGAVHGIERSDISEGQHHPRGTDRSSLTADVRRTDQQQDDSSDEE</sequence>
<name>A0A062ULN9_9PROT</name>
<evidence type="ECO:0000256" key="1">
    <source>
        <dbReference type="SAM" id="MobiDB-lite"/>
    </source>
</evidence>
<dbReference type="Proteomes" id="UP000027190">
    <property type="component" value="Unassembled WGS sequence"/>
</dbReference>
<keyword evidence="3" id="KW-1185">Reference proteome</keyword>
<accession>A0A062ULN9</accession>
<dbReference type="EMBL" id="AWFG01000030">
    <property type="protein sequence ID" value="KCZ57504.1"/>
    <property type="molecule type" value="Genomic_DNA"/>
</dbReference>
<evidence type="ECO:0000313" key="2">
    <source>
        <dbReference type="EMBL" id="KCZ57504.1"/>
    </source>
</evidence>
<comment type="caution">
    <text evidence="2">The sequence shown here is derived from an EMBL/GenBank/DDBJ whole genome shotgun (WGS) entry which is preliminary data.</text>
</comment>
<dbReference type="AlphaFoldDB" id="A0A062ULN9"/>
<protein>
    <submittedName>
        <fullName evidence="2">Uncharacterized protein</fullName>
    </submittedName>
</protein>
<feature type="region of interest" description="Disordered" evidence="1">
    <location>
        <begin position="95"/>
        <end position="131"/>
    </location>
</feature>
<evidence type="ECO:0000313" key="3">
    <source>
        <dbReference type="Proteomes" id="UP000027190"/>
    </source>
</evidence>
<proteinExistence type="predicted"/>
<reference evidence="2 3" key="1">
    <citation type="journal article" date="2014" name="Antonie Van Leeuwenhoek">
        <title>Hyphomonas beringensis sp. nov. and Hyphomonas chukchiensis sp. nov., isolated from surface seawater of the Bering Sea and Chukchi Sea.</title>
        <authorList>
            <person name="Li C."/>
            <person name="Lai Q."/>
            <person name="Li G."/>
            <person name="Dong C."/>
            <person name="Wang J."/>
            <person name="Liao Y."/>
            <person name="Shao Z."/>
        </authorList>
    </citation>
    <scope>NUCLEOTIDE SEQUENCE [LARGE SCALE GENOMIC DNA]</scope>
    <source>
        <strain evidence="2 3">BH-BN04-4</strain>
    </source>
</reference>
<feature type="compositionally biased region" description="Basic and acidic residues" evidence="1">
    <location>
        <begin position="95"/>
        <end position="109"/>
    </location>
</feature>
<dbReference type="STRING" id="1280947.HY30_04855"/>
<dbReference type="PATRIC" id="fig|1280947.3.peg.2155"/>
<gene>
    <name evidence="2" type="ORF">HY30_04855</name>
</gene>